<organism evidence="2 3">
    <name type="scientific">Penicillium concentricum</name>
    <dbReference type="NCBI Taxonomy" id="293559"/>
    <lineage>
        <taxon>Eukaryota</taxon>
        <taxon>Fungi</taxon>
        <taxon>Dikarya</taxon>
        <taxon>Ascomycota</taxon>
        <taxon>Pezizomycotina</taxon>
        <taxon>Eurotiomycetes</taxon>
        <taxon>Eurotiomycetidae</taxon>
        <taxon>Eurotiales</taxon>
        <taxon>Aspergillaceae</taxon>
        <taxon>Penicillium</taxon>
    </lineage>
</organism>
<keyword evidence="1" id="KW-0378">Hydrolase</keyword>
<evidence type="ECO:0000313" key="2">
    <source>
        <dbReference type="EMBL" id="KAJ5384044.1"/>
    </source>
</evidence>
<evidence type="ECO:0000256" key="1">
    <source>
        <dbReference type="ARBA" id="ARBA00022801"/>
    </source>
</evidence>
<reference evidence="2" key="1">
    <citation type="submission" date="2022-12" db="EMBL/GenBank/DDBJ databases">
        <authorList>
            <person name="Petersen C."/>
        </authorList>
    </citation>
    <scope>NUCLEOTIDE SEQUENCE</scope>
    <source>
        <strain evidence="2">IBT 3081</strain>
    </source>
</reference>
<dbReference type="OrthoDB" id="544103at2759"/>
<dbReference type="Pfam" id="PF04371">
    <property type="entry name" value="PAD_porph"/>
    <property type="match status" value="1"/>
</dbReference>
<sequence>MALSLVKAGRFFLPHETARHAATILGFPSQASIASAYYESACVDVANLASVISVHEPVRLYTRPEDVHKAKSMVSQAITKYPSNTSNIAVIPFPTNHLWVRDTGPVYVRGVGESIKQRFAINFRFSEWGRKHDIGRHERASDDLDWPVMTPEQIEENGSFARRVIVSDVSPSPVTLLESQICLEGGAIVVDGEGTLLATESSIINENRNPGLSKTAIETELRRLLGVEKIIWLPGRNDLDVTDVHVDAEVNFVRPGVVVLSRPHSSVPRPWVEVYEEIRDILGQSVDAKGRPFEVHVVDEPNPKVFGILSYNDPATNYVNFYFVNEGLIVPQFGDIRRDQEALVLFQKLCPDRMVRPVFVSALPLAGGVIHCATQPVLFVDEISRHSK</sequence>
<dbReference type="GeneID" id="81458868"/>
<dbReference type="GO" id="GO:0004668">
    <property type="term" value="F:protein-arginine deiminase activity"/>
    <property type="evidence" value="ECO:0007669"/>
    <property type="project" value="InterPro"/>
</dbReference>
<dbReference type="EMBL" id="JAPZBT010000001">
    <property type="protein sequence ID" value="KAJ5384044.1"/>
    <property type="molecule type" value="Genomic_DNA"/>
</dbReference>
<reference evidence="2" key="2">
    <citation type="journal article" date="2023" name="IMA Fungus">
        <title>Comparative genomic study of the Penicillium genus elucidates a diverse pangenome and 15 lateral gene transfer events.</title>
        <authorList>
            <person name="Petersen C."/>
            <person name="Sorensen T."/>
            <person name="Nielsen M.R."/>
            <person name="Sondergaard T.E."/>
            <person name="Sorensen J.L."/>
            <person name="Fitzpatrick D.A."/>
            <person name="Frisvad J.C."/>
            <person name="Nielsen K.L."/>
        </authorList>
    </citation>
    <scope>NUCLEOTIDE SEQUENCE</scope>
    <source>
        <strain evidence="2">IBT 3081</strain>
    </source>
</reference>
<dbReference type="GO" id="GO:0047632">
    <property type="term" value="F:agmatine deiminase activity"/>
    <property type="evidence" value="ECO:0007669"/>
    <property type="project" value="TreeGrafter"/>
</dbReference>
<dbReference type="PANTHER" id="PTHR31377:SF0">
    <property type="entry name" value="AGMATINE DEIMINASE-RELATED"/>
    <property type="match status" value="1"/>
</dbReference>
<dbReference type="PANTHER" id="PTHR31377">
    <property type="entry name" value="AGMATINE DEIMINASE-RELATED"/>
    <property type="match status" value="1"/>
</dbReference>
<dbReference type="SUPFAM" id="SSF55909">
    <property type="entry name" value="Pentein"/>
    <property type="match status" value="1"/>
</dbReference>
<proteinExistence type="predicted"/>
<name>A0A9W9SUI6_9EURO</name>
<evidence type="ECO:0000313" key="3">
    <source>
        <dbReference type="Proteomes" id="UP001147752"/>
    </source>
</evidence>
<dbReference type="RefSeq" id="XP_056583820.1">
    <property type="nucleotide sequence ID" value="XM_056719685.1"/>
</dbReference>
<keyword evidence="3" id="KW-1185">Reference proteome</keyword>
<accession>A0A9W9SUI6</accession>
<comment type="caution">
    <text evidence="2">The sequence shown here is derived from an EMBL/GenBank/DDBJ whole genome shotgun (WGS) entry which is preliminary data.</text>
</comment>
<dbReference type="Proteomes" id="UP001147752">
    <property type="component" value="Unassembled WGS sequence"/>
</dbReference>
<dbReference type="InterPro" id="IPR007466">
    <property type="entry name" value="Peptidyl-Arg-deiminase_porph"/>
</dbReference>
<protein>
    <submittedName>
        <fullName evidence="2">Peptidyl-arginine deiminase Porphyromonas-type</fullName>
    </submittedName>
</protein>
<dbReference type="Gene3D" id="3.75.10.10">
    <property type="entry name" value="L-arginine/glycine Amidinotransferase, Chain A"/>
    <property type="match status" value="1"/>
</dbReference>
<gene>
    <name evidence="2" type="ORF">N7517_001955</name>
</gene>
<dbReference type="GO" id="GO:0009446">
    <property type="term" value="P:putrescine biosynthetic process"/>
    <property type="evidence" value="ECO:0007669"/>
    <property type="project" value="InterPro"/>
</dbReference>
<dbReference type="AlphaFoldDB" id="A0A9W9SUI6"/>